<gene>
    <name evidence="1" type="ORF">CLO192961_LOCUS360441</name>
</gene>
<dbReference type="EMBL" id="CABFNS010000870">
    <property type="protein sequence ID" value="VUC33706.1"/>
    <property type="molecule type" value="Genomic_DNA"/>
</dbReference>
<sequence>MGLLIPDLIAIYEDVESAWRAADDFAFSQGYALTKPRDDVRQQLRCTNGNDSTPLYWYQEDPCPYRLTLYRFYGSEEWQFDCNRTYHNHGPRDLLLLCQIRNPDFKEEHLDVIQQAYAAGGTDERILSAVEGHFSQRMQPVTIRDIRCITKKLKFESGGLFTFVEELDEHLTENNALHFTRQDLTDCKLQLCISLLSKDVLKAVKQLWKGAKGKGAFMKQADLAKEEGIVPRQENQGRGPNDFLMAWKRTVFAPSVAELEEAWGHLQTDFAAQTDILDYLKKTYFPFREQWARAFTKKYRNFGVDNPTPKGGFQSKARSNFLSAAPNILALAREASEQCDHITSESSDRGEMDGNRHTVKIWDIDFLRDIHGIMSQKAIDMAYAEYLLAHDSLIDPTGKPLKPCTESLTPQYGIPCAHAMKPMLQVGGTSGAPVVTAPKRLPLELFDSFWRGRRANVRIA</sequence>
<reference evidence="1 2" key="1">
    <citation type="submission" date="2019-06" db="EMBL/GenBank/DDBJ databases">
        <authorList>
            <person name="Broberg M."/>
        </authorList>
    </citation>
    <scope>NUCLEOTIDE SEQUENCE [LARGE SCALE GENOMIC DNA]</scope>
</reference>
<comment type="caution">
    <text evidence="1">The sequence shown here is derived from an EMBL/GenBank/DDBJ whole genome shotgun (WGS) entry which is preliminary data.</text>
</comment>
<evidence type="ECO:0000313" key="2">
    <source>
        <dbReference type="Proteomes" id="UP000766486"/>
    </source>
</evidence>
<proteinExistence type="predicted"/>
<dbReference type="Proteomes" id="UP000766486">
    <property type="component" value="Unassembled WGS sequence"/>
</dbReference>
<name>A0ABY6UQS1_BIOOC</name>
<evidence type="ECO:0000313" key="1">
    <source>
        <dbReference type="EMBL" id="VUC33706.1"/>
    </source>
</evidence>
<organism evidence="1 2">
    <name type="scientific">Bionectria ochroleuca</name>
    <name type="common">Gliocladium roseum</name>
    <dbReference type="NCBI Taxonomy" id="29856"/>
    <lineage>
        <taxon>Eukaryota</taxon>
        <taxon>Fungi</taxon>
        <taxon>Dikarya</taxon>
        <taxon>Ascomycota</taxon>
        <taxon>Pezizomycotina</taxon>
        <taxon>Sordariomycetes</taxon>
        <taxon>Hypocreomycetidae</taxon>
        <taxon>Hypocreales</taxon>
        <taxon>Bionectriaceae</taxon>
        <taxon>Clonostachys</taxon>
    </lineage>
</organism>
<protein>
    <submittedName>
        <fullName evidence="1">Uncharacterized protein</fullName>
    </submittedName>
</protein>
<accession>A0ABY6UQS1</accession>
<keyword evidence="2" id="KW-1185">Reference proteome</keyword>